<sequence length="219" mass="25662">MTPDEIKNIVENALAQGHFFQWWHFVLWMLFSGVGAYFGTYVREKGRNAATKEDVGRITDEIEKVKWIYAQGIELIREKQQLKLAAIEKRLEAHQKAYELWHQLVSSVHDSKKVWDTAVQCQDWWWENCLYLTSEARDAFYQSIFCAINHRDLIGAHVGRDEVMRNWNDIMKPGEEIPRAIDLPPPTTDGLRNLRKDEPEKIVQVRADTEEVHDVGRDK</sequence>
<name>A0A419EXK7_9BACT</name>
<proteinExistence type="predicted"/>
<organism evidence="2 3">
    <name type="scientific">Candidatus Abyssobacteria bacterium SURF_17</name>
    <dbReference type="NCBI Taxonomy" id="2093361"/>
    <lineage>
        <taxon>Bacteria</taxon>
        <taxon>Pseudomonadati</taxon>
        <taxon>Candidatus Hydrogenedentota</taxon>
        <taxon>Candidatus Abyssobacteria</taxon>
    </lineage>
</organism>
<dbReference type="AlphaFoldDB" id="A0A419EXK7"/>
<feature type="transmembrane region" description="Helical" evidence="1">
    <location>
        <begin position="20"/>
        <end position="42"/>
    </location>
</feature>
<comment type="caution">
    <text evidence="2">The sequence shown here is derived from an EMBL/GenBank/DDBJ whole genome shotgun (WGS) entry which is preliminary data.</text>
</comment>
<dbReference type="Proteomes" id="UP000285961">
    <property type="component" value="Unassembled WGS sequence"/>
</dbReference>
<keyword evidence="1" id="KW-0472">Membrane</keyword>
<keyword evidence="1" id="KW-0812">Transmembrane</keyword>
<protein>
    <submittedName>
        <fullName evidence="2">Uncharacterized protein</fullName>
    </submittedName>
</protein>
<evidence type="ECO:0000256" key="1">
    <source>
        <dbReference type="SAM" id="Phobius"/>
    </source>
</evidence>
<keyword evidence="1" id="KW-1133">Transmembrane helix</keyword>
<evidence type="ECO:0000313" key="2">
    <source>
        <dbReference type="EMBL" id="RJP69537.1"/>
    </source>
</evidence>
<accession>A0A419EXK7</accession>
<reference evidence="2 3" key="1">
    <citation type="journal article" date="2017" name="ISME J.">
        <title>Energy and carbon metabolisms in a deep terrestrial subsurface fluid microbial community.</title>
        <authorList>
            <person name="Momper L."/>
            <person name="Jungbluth S.P."/>
            <person name="Lee M.D."/>
            <person name="Amend J.P."/>
        </authorList>
    </citation>
    <scope>NUCLEOTIDE SEQUENCE [LARGE SCALE GENOMIC DNA]</scope>
    <source>
        <strain evidence="2">SURF_17</strain>
    </source>
</reference>
<evidence type="ECO:0000313" key="3">
    <source>
        <dbReference type="Proteomes" id="UP000285961"/>
    </source>
</evidence>
<dbReference type="EMBL" id="QZKI01000081">
    <property type="protein sequence ID" value="RJP69537.1"/>
    <property type="molecule type" value="Genomic_DNA"/>
</dbReference>
<gene>
    <name evidence="2" type="ORF">C4532_10885</name>
</gene>